<protein>
    <submittedName>
        <fullName evidence="1">Uncharacterized protein</fullName>
    </submittedName>
</protein>
<dbReference type="EMBL" id="GGEC01069277">
    <property type="protein sequence ID" value="MBX49761.1"/>
    <property type="molecule type" value="Transcribed_RNA"/>
</dbReference>
<accession>A0A2P2P569</accession>
<proteinExistence type="predicted"/>
<reference evidence="1" key="1">
    <citation type="submission" date="2018-02" db="EMBL/GenBank/DDBJ databases">
        <title>Rhizophora mucronata_Transcriptome.</title>
        <authorList>
            <person name="Meera S.P."/>
            <person name="Sreeshan A."/>
            <person name="Augustine A."/>
        </authorList>
    </citation>
    <scope>NUCLEOTIDE SEQUENCE</scope>
    <source>
        <tissue evidence="1">Leaf</tissue>
    </source>
</reference>
<evidence type="ECO:0000313" key="1">
    <source>
        <dbReference type="EMBL" id="MBX49761.1"/>
    </source>
</evidence>
<dbReference type="AlphaFoldDB" id="A0A2P2P569"/>
<sequence length="47" mass="5652">MLGNLIKYIFALLYTNISWTCLYDQVLSFQFPMSTTFLFRWFTSLCI</sequence>
<name>A0A2P2P569_RHIMU</name>
<organism evidence="1">
    <name type="scientific">Rhizophora mucronata</name>
    <name type="common">Asiatic mangrove</name>
    <dbReference type="NCBI Taxonomy" id="61149"/>
    <lineage>
        <taxon>Eukaryota</taxon>
        <taxon>Viridiplantae</taxon>
        <taxon>Streptophyta</taxon>
        <taxon>Embryophyta</taxon>
        <taxon>Tracheophyta</taxon>
        <taxon>Spermatophyta</taxon>
        <taxon>Magnoliopsida</taxon>
        <taxon>eudicotyledons</taxon>
        <taxon>Gunneridae</taxon>
        <taxon>Pentapetalae</taxon>
        <taxon>rosids</taxon>
        <taxon>fabids</taxon>
        <taxon>Malpighiales</taxon>
        <taxon>Rhizophoraceae</taxon>
        <taxon>Rhizophora</taxon>
    </lineage>
</organism>